<dbReference type="SUPFAM" id="SSF47616">
    <property type="entry name" value="GST C-terminal domain-like"/>
    <property type="match status" value="1"/>
</dbReference>
<accession>A0ABS8TEN5</accession>
<dbReference type="Pfam" id="PF13410">
    <property type="entry name" value="GST_C_2"/>
    <property type="match status" value="1"/>
</dbReference>
<dbReference type="EMBL" id="JACEIK010001502">
    <property type="protein sequence ID" value="MCD7469887.1"/>
    <property type="molecule type" value="Genomic_DNA"/>
</dbReference>
<dbReference type="InterPro" id="IPR040079">
    <property type="entry name" value="Glutathione_S-Trfase"/>
</dbReference>
<dbReference type="SUPFAM" id="SSF52833">
    <property type="entry name" value="Thioredoxin-like"/>
    <property type="match status" value="1"/>
</dbReference>
<keyword evidence="3" id="KW-1185">Reference proteome</keyword>
<comment type="caution">
    <text evidence="2">The sequence shown here is derived from an EMBL/GenBank/DDBJ whole genome shotgun (WGS) entry which is preliminary data.</text>
</comment>
<evidence type="ECO:0000259" key="1">
    <source>
        <dbReference type="PROSITE" id="PS50404"/>
    </source>
</evidence>
<dbReference type="Proteomes" id="UP000823775">
    <property type="component" value="Unassembled WGS sequence"/>
</dbReference>
<dbReference type="PROSITE" id="PS50404">
    <property type="entry name" value="GST_NTER"/>
    <property type="match status" value="1"/>
</dbReference>
<dbReference type="Gene3D" id="3.40.30.10">
    <property type="entry name" value="Glutaredoxin"/>
    <property type="match status" value="1"/>
</dbReference>
<proteinExistence type="predicted"/>
<dbReference type="SFLD" id="SFLDG00358">
    <property type="entry name" value="Main_(cytGST)"/>
    <property type="match status" value="1"/>
</dbReference>
<dbReference type="InterPro" id="IPR036249">
    <property type="entry name" value="Thioredoxin-like_sf"/>
</dbReference>
<dbReference type="CDD" id="cd03203">
    <property type="entry name" value="GST_C_Lambda"/>
    <property type="match status" value="1"/>
</dbReference>
<dbReference type="InterPro" id="IPR044629">
    <property type="entry name" value="GSTL1/2/3"/>
</dbReference>
<name>A0ABS8TEN5_DATST</name>
<organism evidence="2 3">
    <name type="scientific">Datura stramonium</name>
    <name type="common">Jimsonweed</name>
    <name type="synonym">Common thornapple</name>
    <dbReference type="NCBI Taxonomy" id="4076"/>
    <lineage>
        <taxon>Eukaryota</taxon>
        <taxon>Viridiplantae</taxon>
        <taxon>Streptophyta</taxon>
        <taxon>Embryophyta</taxon>
        <taxon>Tracheophyta</taxon>
        <taxon>Spermatophyta</taxon>
        <taxon>Magnoliopsida</taxon>
        <taxon>eudicotyledons</taxon>
        <taxon>Gunneridae</taxon>
        <taxon>Pentapetalae</taxon>
        <taxon>asterids</taxon>
        <taxon>lamiids</taxon>
        <taxon>Solanales</taxon>
        <taxon>Solanaceae</taxon>
        <taxon>Solanoideae</taxon>
        <taxon>Datureae</taxon>
        <taxon>Datura</taxon>
    </lineage>
</organism>
<sequence>MAASSIGYLIHINFNPPIVLPSRTKSTSLSFTFSNAKHPFKWSHRICALPPAVSVMASGSSREVLPSALDSSSEPPAIFDGTPKLYISYSCPYAQRTWIARNCKGLQEKIMLVPIDLKNRPDWYKEKVYPANKVPSLEYKNEVKGESMDLIRYIDSNFEGPSLFPDDPSKREFAEELFSYFDSFYKAVISSLKEDRVNDAISAFDSIETALSKFVDGSFFLGTFSLVDIAYAPFIERFQPFLLEVKNYDITKGRTKLAAWIKEMNQIEAYTVTKRDPKEHLESYKRRFLSQL</sequence>
<dbReference type="PANTHER" id="PTHR44328">
    <property type="entry name" value="GLUTATHIONE S-TRANSFERASE L1"/>
    <property type="match status" value="1"/>
</dbReference>
<dbReference type="InterPro" id="IPR004045">
    <property type="entry name" value="Glutathione_S-Trfase_N"/>
</dbReference>
<evidence type="ECO:0000313" key="3">
    <source>
        <dbReference type="Proteomes" id="UP000823775"/>
    </source>
</evidence>
<feature type="domain" description="GST N-terminal" evidence="1">
    <location>
        <begin position="81"/>
        <end position="162"/>
    </location>
</feature>
<dbReference type="Pfam" id="PF13417">
    <property type="entry name" value="GST_N_3"/>
    <property type="match status" value="1"/>
</dbReference>
<dbReference type="SFLD" id="SFLDS00019">
    <property type="entry name" value="Glutathione_Transferase_(cytos"/>
    <property type="match status" value="1"/>
</dbReference>
<dbReference type="PANTHER" id="PTHR44328:SF11">
    <property type="entry name" value="GLUTATHIONE S-TRANSFERASE L2, CHLOROPLASTIC"/>
    <property type="match status" value="1"/>
</dbReference>
<reference evidence="2 3" key="1">
    <citation type="journal article" date="2021" name="BMC Genomics">
        <title>Datura genome reveals duplications of psychoactive alkaloid biosynthetic genes and high mutation rate following tissue culture.</title>
        <authorList>
            <person name="Rajewski A."/>
            <person name="Carter-House D."/>
            <person name="Stajich J."/>
            <person name="Litt A."/>
        </authorList>
    </citation>
    <scope>NUCLEOTIDE SEQUENCE [LARGE SCALE GENOMIC DNA]</scope>
    <source>
        <strain evidence="2">AR-01</strain>
    </source>
</reference>
<gene>
    <name evidence="2" type="primary">GSTL1_2</name>
    <name evidence="2" type="ORF">HAX54_009299</name>
</gene>
<dbReference type="Gene3D" id="1.20.1050.10">
    <property type="match status" value="1"/>
</dbReference>
<evidence type="ECO:0000313" key="2">
    <source>
        <dbReference type="EMBL" id="MCD7469887.1"/>
    </source>
</evidence>
<protein>
    <submittedName>
        <fullName evidence="2">Protein IN2-1</fullName>
    </submittedName>
</protein>
<dbReference type="InterPro" id="IPR036282">
    <property type="entry name" value="Glutathione-S-Trfase_C_sf"/>
</dbReference>